<evidence type="ECO:0000313" key="2">
    <source>
        <dbReference type="Proteomes" id="UP001345219"/>
    </source>
</evidence>
<sequence>MAICVFKIPPSFHIYSLNAPVELSPLRRGIMSKAWTGQVLYGGKDMCPKWMENGQRRTRTGKRGEAMMKLERNMRAISVNSLNLVEVAGISIAFGMTRAIQQNNCKFSVSAMTLRCLLENFLIEDNTICRSLIFHSSIHE</sequence>
<name>A0AAN7JJ68_9MYRT</name>
<accession>A0AAN7JJ68</accession>
<dbReference type="EMBL" id="JAXIOK010000021">
    <property type="protein sequence ID" value="KAK4746544.1"/>
    <property type="molecule type" value="Genomic_DNA"/>
</dbReference>
<keyword evidence="2" id="KW-1185">Reference proteome</keyword>
<dbReference type="Proteomes" id="UP001345219">
    <property type="component" value="Chromosome 10"/>
</dbReference>
<dbReference type="AlphaFoldDB" id="A0AAN7JJ68"/>
<reference evidence="1 2" key="1">
    <citation type="journal article" date="2023" name="Hortic Res">
        <title>Pangenome of water caltrop reveals structural variations and asymmetric subgenome divergence after allopolyploidization.</title>
        <authorList>
            <person name="Zhang X."/>
            <person name="Chen Y."/>
            <person name="Wang L."/>
            <person name="Yuan Y."/>
            <person name="Fang M."/>
            <person name="Shi L."/>
            <person name="Lu R."/>
            <person name="Comes H.P."/>
            <person name="Ma Y."/>
            <person name="Chen Y."/>
            <person name="Huang G."/>
            <person name="Zhou Y."/>
            <person name="Zheng Z."/>
            <person name="Qiu Y."/>
        </authorList>
    </citation>
    <scope>NUCLEOTIDE SEQUENCE [LARGE SCALE GENOMIC DNA]</scope>
    <source>
        <tissue evidence="1">Roots</tissue>
    </source>
</reference>
<gene>
    <name evidence="1" type="ORF">SAY87_012856</name>
</gene>
<evidence type="ECO:0000313" key="1">
    <source>
        <dbReference type="EMBL" id="KAK4746544.1"/>
    </source>
</evidence>
<proteinExistence type="predicted"/>
<protein>
    <submittedName>
        <fullName evidence="1">Uncharacterized protein</fullName>
    </submittedName>
</protein>
<comment type="caution">
    <text evidence="1">The sequence shown here is derived from an EMBL/GenBank/DDBJ whole genome shotgun (WGS) entry which is preliminary data.</text>
</comment>
<organism evidence="1 2">
    <name type="scientific">Trapa incisa</name>
    <dbReference type="NCBI Taxonomy" id="236973"/>
    <lineage>
        <taxon>Eukaryota</taxon>
        <taxon>Viridiplantae</taxon>
        <taxon>Streptophyta</taxon>
        <taxon>Embryophyta</taxon>
        <taxon>Tracheophyta</taxon>
        <taxon>Spermatophyta</taxon>
        <taxon>Magnoliopsida</taxon>
        <taxon>eudicotyledons</taxon>
        <taxon>Gunneridae</taxon>
        <taxon>Pentapetalae</taxon>
        <taxon>rosids</taxon>
        <taxon>malvids</taxon>
        <taxon>Myrtales</taxon>
        <taxon>Lythraceae</taxon>
        <taxon>Trapa</taxon>
    </lineage>
</organism>